<accession>A0ABS0CX06</accession>
<dbReference type="RefSeq" id="WP_195132114.1">
    <property type="nucleotide sequence ID" value="NZ_JADLQX010000021.1"/>
</dbReference>
<dbReference type="InterPro" id="IPR001509">
    <property type="entry name" value="Epimerase_deHydtase"/>
</dbReference>
<protein>
    <submittedName>
        <fullName evidence="2">NAD(P)-dependent oxidoreductase</fullName>
    </submittedName>
</protein>
<gene>
    <name evidence="2" type="ORF">IU459_25610</name>
</gene>
<keyword evidence="3" id="KW-1185">Reference proteome</keyword>
<sequence length="227" mass="24934">MRALITGSSGIIGRVLISGLTWDKTPFDLPADDVRQYDRLVTSFAGHDAVIHLAWDTQSDNYRADFHHPDNALQVVNVYRAAVEAGVRRVIMASSVHADKFTDRAIDGLLDPYALPVPDSPYGAGKCFMEALGRYYADSKDLEVVCLRFGGVNSGNEVPDGSNSERHVWLSHADCVQLVQKCLDADSIPGNYAIIYGVSNNADRIHDYKNPVGWMPRDGAGTPIRRS</sequence>
<organism evidence="2 3">
    <name type="scientific">Nocardia amamiensis</name>
    <dbReference type="NCBI Taxonomy" id="404578"/>
    <lineage>
        <taxon>Bacteria</taxon>
        <taxon>Bacillati</taxon>
        <taxon>Actinomycetota</taxon>
        <taxon>Actinomycetes</taxon>
        <taxon>Mycobacteriales</taxon>
        <taxon>Nocardiaceae</taxon>
        <taxon>Nocardia</taxon>
    </lineage>
</organism>
<dbReference type="SUPFAM" id="SSF51735">
    <property type="entry name" value="NAD(P)-binding Rossmann-fold domains"/>
    <property type="match status" value="1"/>
</dbReference>
<dbReference type="Proteomes" id="UP000702209">
    <property type="component" value="Unassembled WGS sequence"/>
</dbReference>
<dbReference type="CDD" id="cd08946">
    <property type="entry name" value="SDR_e"/>
    <property type="match status" value="1"/>
</dbReference>
<dbReference type="EMBL" id="JADLQX010000021">
    <property type="protein sequence ID" value="MBF6300896.1"/>
    <property type="molecule type" value="Genomic_DNA"/>
</dbReference>
<comment type="caution">
    <text evidence="2">The sequence shown here is derived from an EMBL/GenBank/DDBJ whole genome shotgun (WGS) entry which is preliminary data.</text>
</comment>
<dbReference type="InterPro" id="IPR036291">
    <property type="entry name" value="NAD(P)-bd_dom_sf"/>
</dbReference>
<proteinExistence type="predicted"/>
<dbReference type="Pfam" id="PF01370">
    <property type="entry name" value="Epimerase"/>
    <property type="match status" value="1"/>
</dbReference>
<dbReference type="Gene3D" id="3.40.50.720">
    <property type="entry name" value="NAD(P)-binding Rossmann-like Domain"/>
    <property type="match status" value="1"/>
</dbReference>
<evidence type="ECO:0000313" key="2">
    <source>
        <dbReference type="EMBL" id="MBF6300896.1"/>
    </source>
</evidence>
<evidence type="ECO:0000313" key="3">
    <source>
        <dbReference type="Proteomes" id="UP000702209"/>
    </source>
</evidence>
<evidence type="ECO:0000259" key="1">
    <source>
        <dbReference type="Pfam" id="PF01370"/>
    </source>
</evidence>
<feature type="domain" description="NAD-dependent epimerase/dehydratase" evidence="1">
    <location>
        <begin position="4"/>
        <end position="168"/>
    </location>
</feature>
<name>A0ABS0CX06_9NOCA</name>
<reference evidence="2 3" key="1">
    <citation type="submission" date="2020-10" db="EMBL/GenBank/DDBJ databases">
        <title>Identification of Nocardia species via Next-generation sequencing and recognition of intraspecies genetic diversity.</title>
        <authorList>
            <person name="Li P."/>
            <person name="Li P."/>
            <person name="Lu B."/>
        </authorList>
    </citation>
    <scope>NUCLEOTIDE SEQUENCE [LARGE SCALE GENOMIC DNA]</scope>
    <source>
        <strain evidence="2 3">BJ06-0157</strain>
    </source>
</reference>